<evidence type="ECO:0000256" key="7">
    <source>
        <dbReference type="PROSITE-ProRule" id="PRU00169"/>
    </source>
</evidence>
<dbReference type="Gene3D" id="3.40.50.2300">
    <property type="match status" value="1"/>
</dbReference>
<evidence type="ECO:0000256" key="4">
    <source>
        <dbReference type="ARBA" id="ARBA00022679"/>
    </source>
</evidence>
<dbReference type="InterPro" id="IPR036641">
    <property type="entry name" value="HPT_dom_sf"/>
</dbReference>
<dbReference type="PANTHER" id="PTHR43395:SF1">
    <property type="entry name" value="CHEMOTAXIS PROTEIN CHEA"/>
    <property type="match status" value="1"/>
</dbReference>
<dbReference type="RefSeq" id="WP_132321808.1">
    <property type="nucleotide sequence ID" value="NZ_FWZT01000016.1"/>
</dbReference>
<dbReference type="GO" id="GO:0000155">
    <property type="term" value="F:phosphorelay sensor kinase activity"/>
    <property type="evidence" value="ECO:0007669"/>
    <property type="project" value="UniProtKB-ARBA"/>
</dbReference>
<keyword evidence="4" id="KW-0808">Transferase</keyword>
<feature type="domain" description="HPt" evidence="9">
    <location>
        <begin position="329"/>
        <end position="427"/>
    </location>
</feature>
<gene>
    <name evidence="10" type="ORF">SAMN06296036_11653</name>
</gene>
<dbReference type="EMBL" id="FWZT01000016">
    <property type="protein sequence ID" value="SMF52396.1"/>
    <property type="molecule type" value="Genomic_DNA"/>
</dbReference>
<dbReference type="InterPro" id="IPR004358">
    <property type="entry name" value="Sig_transdc_His_kin-like_C"/>
</dbReference>
<evidence type="ECO:0000259" key="9">
    <source>
        <dbReference type="PROSITE" id="PS50894"/>
    </source>
</evidence>
<dbReference type="STRING" id="1513793.SAMN06296036_11653"/>
<dbReference type="AlphaFoldDB" id="A0A1Y6C986"/>
<dbReference type="Gene3D" id="3.30.565.10">
    <property type="entry name" value="Histidine kinase-like ATPase, C-terminal domain"/>
    <property type="match status" value="1"/>
</dbReference>
<dbReference type="InterPro" id="IPR001789">
    <property type="entry name" value="Sig_transdc_resp-reg_receiver"/>
</dbReference>
<evidence type="ECO:0000256" key="3">
    <source>
        <dbReference type="ARBA" id="ARBA00022553"/>
    </source>
</evidence>
<dbReference type="OrthoDB" id="9803176at2"/>
<evidence type="ECO:0000313" key="11">
    <source>
        <dbReference type="Proteomes" id="UP000192907"/>
    </source>
</evidence>
<keyword evidence="11" id="KW-1185">Reference proteome</keyword>
<sequence length="662" mass="75689">MSGLTLDDILSAMDEASVQERSSDYKIAVLVERSSIMERLEVAKEFIDETTYANWNHDDELKDQLADIDLVFLECRLIEGIKDISKIRQIRSKRPQMPILVTSVNTDPEFVASIYEAGATDFLTVEEDIRVIFSKIQTFLRMSKVLSLVEFKNEEVINTMQTLRRLQSSAKQEKVSRILAETQRDFAEEAAGINQQMKEILDHLNEAFFFVDPQLQVGDSTSTACEQMFGTDIARQYIGSTLNFKDPEIERHMAMALDQVFEDIFPEAVSLSLMPKVVETQEGRILDFTYTVVRGRSDEINKVIVVASDITKTHHERQELERQFQENRCIMNILRHMDAFTDFVADFKGQLQKLRSDLENRSQVKHILHTLKGNSLVFEIYELGHLIHDTETLLGEQDDLELAPHLDKIESCLQGFLDHHKDLLDIDFRSNPEKTYTIDETDFNALDNLFKEVDAPRRAAWQGIKARLRHKHIGELCGQFEPLVKRLAKQEEKEIRLKIIGEELKLDLDPIRPLFKSLIHLISNACDHGIEPPYERLANKKTKTGHIFMRFLFVNQSLKIRIVDDGRGIDWDELIKKAVEKGFAGQLKDEGINRSNAYQILFWDGFSTASSITQTSGRGVGMSAIRAEVKRLGGTIAIQSKLGRGTKTEIIIPLYSLLKLAS</sequence>
<dbReference type="InterPro" id="IPR011006">
    <property type="entry name" value="CheY-like_superfamily"/>
</dbReference>
<evidence type="ECO:0000256" key="5">
    <source>
        <dbReference type="ARBA" id="ARBA00022777"/>
    </source>
</evidence>
<organism evidence="10 11">
    <name type="scientific">Pseudobacteriovorax antillogorgiicola</name>
    <dbReference type="NCBI Taxonomy" id="1513793"/>
    <lineage>
        <taxon>Bacteria</taxon>
        <taxon>Pseudomonadati</taxon>
        <taxon>Bdellovibrionota</taxon>
        <taxon>Oligoflexia</taxon>
        <taxon>Oligoflexales</taxon>
        <taxon>Pseudobacteriovoracaceae</taxon>
        <taxon>Pseudobacteriovorax</taxon>
    </lineage>
</organism>
<keyword evidence="5" id="KW-0418">Kinase</keyword>
<dbReference type="InterPro" id="IPR003594">
    <property type="entry name" value="HATPase_dom"/>
</dbReference>
<dbReference type="InterPro" id="IPR008207">
    <property type="entry name" value="Sig_transdc_His_kin_Hpt_dom"/>
</dbReference>
<proteinExistence type="predicted"/>
<dbReference type="SUPFAM" id="SSF47226">
    <property type="entry name" value="Histidine-containing phosphotransfer domain, HPT domain"/>
    <property type="match status" value="1"/>
</dbReference>
<dbReference type="PROSITE" id="PS50110">
    <property type="entry name" value="RESPONSE_REGULATORY"/>
    <property type="match status" value="1"/>
</dbReference>
<comment type="catalytic activity">
    <reaction evidence="1">
        <text>ATP + protein L-histidine = ADP + protein N-phospho-L-histidine.</text>
        <dbReference type="EC" id="2.7.13.3"/>
    </reaction>
</comment>
<dbReference type="PANTHER" id="PTHR43395">
    <property type="entry name" value="SENSOR HISTIDINE KINASE CHEA"/>
    <property type="match status" value="1"/>
</dbReference>
<evidence type="ECO:0000259" key="8">
    <source>
        <dbReference type="PROSITE" id="PS50110"/>
    </source>
</evidence>
<dbReference type="PROSITE" id="PS50894">
    <property type="entry name" value="HPT"/>
    <property type="match status" value="1"/>
</dbReference>
<dbReference type="Proteomes" id="UP000192907">
    <property type="component" value="Unassembled WGS sequence"/>
</dbReference>
<accession>A0A1Y6C986</accession>
<dbReference type="SUPFAM" id="SSF52172">
    <property type="entry name" value="CheY-like"/>
    <property type="match status" value="1"/>
</dbReference>
<dbReference type="SMART" id="SM00387">
    <property type="entry name" value="HATPase_c"/>
    <property type="match status" value="1"/>
</dbReference>
<dbReference type="EC" id="2.7.13.3" evidence="2"/>
<dbReference type="PRINTS" id="PR00344">
    <property type="entry name" value="BCTRLSENSOR"/>
</dbReference>
<protein>
    <recommendedName>
        <fullName evidence="2">histidine kinase</fullName>
        <ecNumber evidence="2">2.7.13.3</ecNumber>
    </recommendedName>
</protein>
<evidence type="ECO:0000313" key="10">
    <source>
        <dbReference type="EMBL" id="SMF52396.1"/>
    </source>
</evidence>
<keyword evidence="3 6" id="KW-0597">Phosphoprotein</keyword>
<dbReference type="SUPFAM" id="SSF55874">
    <property type="entry name" value="ATPase domain of HSP90 chaperone/DNA topoisomerase II/histidine kinase"/>
    <property type="match status" value="1"/>
</dbReference>
<dbReference type="Pfam" id="PF02518">
    <property type="entry name" value="HATPase_c"/>
    <property type="match status" value="1"/>
</dbReference>
<feature type="modified residue" description="Phosphohistidine" evidence="6">
    <location>
        <position position="369"/>
    </location>
</feature>
<comment type="caution">
    <text evidence="7">Lacks conserved residue(s) required for the propagation of feature annotation.</text>
</comment>
<dbReference type="InterPro" id="IPR051315">
    <property type="entry name" value="Bact_Chemotaxis_CheA"/>
</dbReference>
<reference evidence="11" key="1">
    <citation type="submission" date="2017-04" db="EMBL/GenBank/DDBJ databases">
        <authorList>
            <person name="Varghese N."/>
            <person name="Submissions S."/>
        </authorList>
    </citation>
    <scope>NUCLEOTIDE SEQUENCE [LARGE SCALE GENOMIC DNA]</scope>
    <source>
        <strain evidence="11">RKEM611</strain>
    </source>
</reference>
<evidence type="ECO:0000256" key="1">
    <source>
        <dbReference type="ARBA" id="ARBA00000085"/>
    </source>
</evidence>
<dbReference type="FunFam" id="3.30.565.10:FF:000016">
    <property type="entry name" value="Chemotaxis protein CheA, putative"/>
    <property type="match status" value="1"/>
</dbReference>
<evidence type="ECO:0000256" key="6">
    <source>
        <dbReference type="PROSITE-ProRule" id="PRU00110"/>
    </source>
</evidence>
<dbReference type="Pfam" id="PF01627">
    <property type="entry name" value="Hpt"/>
    <property type="match status" value="1"/>
</dbReference>
<dbReference type="Gene3D" id="3.30.450.20">
    <property type="entry name" value="PAS domain"/>
    <property type="match status" value="1"/>
</dbReference>
<evidence type="ECO:0000256" key="2">
    <source>
        <dbReference type="ARBA" id="ARBA00012438"/>
    </source>
</evidence>
<dbReference type="Gene3D" id="1.20.120.160">
    <property type="entry name" value="HPT domain"/>
    <property type="match status" value="1"/>
</dbReference>
<feature type="domain" description="Response regulatory" evidence="8">
    <location>
        <begin position="2"/>
        <end position="140"/>
    </location>
</feature>
<dbReference type="InterPro" id="IPR036890">
    <property type="entry name" value="HATPase_C_sf"/>
</dbReference>
<name>A0A1Y6C986_9BACT</name>